<dbReference type="Proteomes" id="UP000663877">
    <property type="component" value="Unassembled WGS sequence"/>
</dbReference>
<evidence type="ECO:0000313" key="1">
    <source>
        <dbReference type="EMBL" id="CAF1537458.1"/>
    </source>
</evidence>
<evidence type="ECO:0000313" key="5">
    <source>
        <dbReference type="Proteomes" id="UP000663832"/>
    </source>
</evidence>
<protein>
    <submittedName>
        <fullName evidence="4">Uncharacterized protein</fullName>
    </submittedName>
</protein>
<dbReference type="EMBL" id="CAJNOI010004107">
    <property type="protein sequence ID" value="CAF1537458.1"/>
    <property type="molecule type" value="Genomic_DNA"/>
</dbReference>
<dbReference type="AlphaFoldDB" id="A0A816F7X7"/>
<name>A0A816F7X7_9BILA</name>
<dbReference type="EMBL" id="CAJNOI010004108">
    <property type="protein sequence ID" value="CAF1537472.1"/>
    <property type="molecule type" value="Genomic_DNA"/>
</dbReference>
<evidence type="ECO:0000313" key="2">
    <source>
        <dbReference type="EMBL" id="CAF1537472.1"/>
    </source>
</evidence>
<dbReference type="PANTHER" id="PTHR36649:SF28">
    <property type="entry name" value="UBIQUITIN-LIKE DOMAIN-CONTAINING PROTEIN"/>
    <property type="match status" value="1"/>
</dbReference>
<dbReference type="SUPFAM" id="SSF56399">
    <property type="entry name" value="ADP-ribosylation"/>
    <property type="match status" value="1"/>
</dbReference>
<dbReference type="PANTHER" id="PTHR36649">
    <property type="entry name" value="UBIQUITIN-LIKE DOMAIN-CONTAINING PROTEIN"/>
    <property type="match status" value="1"/>
</dbReference>
<accession>A0A816F7X7</accession>
<evidence type="ECO:0000313" key="3">
    <source>
        <dbReference type="EMBL" id="CAF1656122.1"/>
    </source>
</evidence>
<dbReference type="OrthoDB" id="10029319at2759"/>
<dbReference type="EMBL" id="CAJNOM010004483">
    <property type="protein sequence ID" value="CAF1656122.1"/>
    <property type="molecule type" value="Genomic_DNA"/>
</dbReference>
<organism evidence="4 5">
    <name type="scientific">Adineta steineri</name>
    <dbReference type="NCBI Taxonomy" id="433720"/>
    <lineage>
        <taxon>Eukaryota</taxon>
        <taxon>Metazoa</taxon>
        <taxon>Spiralia</taxon>
        <taxon>Gnathifera</taxon>
        <taxon>Rotifera</taxon>
        <taxon>Eurotatoria</taxon>
        <taxon>Bdelloidea</taxon>
        <taxon>Adinetida</taxon>
        <taxon>Adinetidae</taxon>
        <taxon>Adineta</taxon>
    </lineage>
</organism>
<proteinExistence type="predicted"/>
<evidence type="ECO:0000313" key="4">
    <source>
        <dbReference type="EMBL" id="CAF1656128.1"/>
    </source>
</evidence>
<comment type="caution">
    <text evidence="4">The sequence shown here is derived from an EMBL/GenBank/DDBJ whole genome shotgun (WGS) entry which is preliminary data.</text>
</comment>
<dbReference type="EMBL" id="CAJNOM010004484">
    <property type="protein sequence ID" value="CAF1656128.1"/>
    <property type="molecule type" value="Genomic_DNA"/>
</dbReference>
<sequence length="542" mass="61913">MHRIPEEAALRQGTNINHAENSISSSELLEEMLEQGDIEFFPKLRKRVDRFIDVMNHNTTQNKLKQYRNDFERHLNHIEESSSVFDMMQKLRKLIDDINDIGINSPLQSLQQTGFENIMSDDTLSFLDNDELTIEQRVDRFFVVREQENSPNEITDLAFEIISDIRQAFEPLKEKLVPIEKAKKTFDGINEHKSQTVRDCIVGATLIAAVSSIVMSGGLLAPVVGMIVPVVSGAVAGGATVGGAIVGGAKIVDTFFDNQLRRGRFGWFEDTAKYLINYVKRNDVDDEGLRHFLESEDLEKDLPHFKLYLNQWIRNFGISGFRHAMNPAYNRIYSTNGNDKADGFIPTWFSGSLNRGGEPYYCPIGWRRYAIDVGMTAAQFEQEYGKWPVAYHGTKGALAMSILINGLKASGQGCFLQKKEGAVYLSPSIEYSGHPRYAKILSVKSKYVQMVLQVRIDSRLIEKHPGTLRGAMPYDREKADPHFSNDELEWIIRWKPEENIKALNGILVYGLMFRVTDEHPGRLPQNQWWKKTQPEYWDFELC</sequence>
<gene>
    <name evidence="1" type="ORF">BJG266_LOCUS45338</name>
    <name evidence="2" type="ORF">BJG266_LOCUS45339</name>
    <name evidence="3" type="ORF">QVE165_LOCUS62329</name>
    <name evidence="4" type="ORF">QVE165_LOCUS62330</name>
</gene>
<dbReference type="Proteomes" id="UP000663832">
    <property type="component" value="Unassembled WGS sequence"/>
</dbReference>
<keyword evidence="5" id="KW-1185">Reference proteome</keyword>
<reference evidence="4" key="1">
    <citation type="submission" date="2021-02" db="EMBL/GenBank/DDBJ databases">
        <authorList>
            <person name="Nowell W R."/>
        </authorList>
    </citation>
    <scope>NUCLEOTIDE SEQUENCE</scope>
</reference>